<protein>
    <submittedName>
        <fullName evidence="1">Uncharacterized protein</fullName>
    </submittedName>
</protein>
<accession>A0A6C0KYF7</accession>
<reference evidence="1" key="1">
    <citation type="journal article" date="2020" name="Nature">
        <title>Giant virus diversity and host interactions through global metagenomics.</title>
        <authorList>
            <person name="Schulz F."/>
            <person name="Roux S."/>
            <person name="Paez-Espino D."/>
            <person name="Jungbluth S."/>
            <person name="Walsh D.A."/>
            <person name="Denef V.J."/>
            <person name="McMahon K.D."/>
            <person name="Konstantinidis K.T."/>
            <person name="Eloe-Fadrosh E.A."/>
            <person name="Kyrpides N.C."/>
            <person name="Woyke T."/>
        </authorList>
    </citation>
    <scope>NUCLEOTIDE SEQUENCE</scope>
    <source>
        <strain evidence="1">GVMAG-S-ERX555907-102</strain>
    </source>
</reference>
<proteinExistence type="predicted"/>
<evidence type="ECO:0000313" key="1">
    <source>
        <dbReference type="EMBL" id="QHU22281.1"/>
    </source>
</evidence>
<sequence length="158" mass="18708">MNSGKNKECKEYNSLKYRTMIMTGKDIGRQIEHESSQQELDNFLIKEQTANEKQSWNKLSKTERLKKIDIFVTNRYVEQYSLESQEIEHLNIFINKLLERKKLLKSTELFYNEDTGMIDEIPALAFNGKTRRFTLNKNIPVVNKKNQRKTKKQGNDKS</sequence>
<dbReference type="EMBL" id="MN741005">
    <property type="protein sequence ID" value="QHU22281.1"/>
    <property type="molecule type" value="Genomic_DNA"/>
</dbReference>
<organism evidence="1">
    <name type="scientific">viral metagenome</name>
    <dbReference type="NCBI Taxonomy" id="1070528"/>
    <lineage>
        <taxon>unclassified sequences</taxon>
        <taxon>metagenomes</taxon>
        <taxon>organismal metagenomes</taxon>
    </lineage>
</organism>
<dbReference type="AlphaFoldDB" id="A0A6C0KYF7"/>
<name>A0A6C0KYF7_9ZZZZ</name>